<name>A0A7C5E790_UNCW3</name>
<comment type="caution">
    <text evidence="2">The sequence shown here is derived from an EMBL/GenBank/DDBJ whole genome shotgun (WGS) entry which is preliminary data.</text>
</comment>
<dbReference type="Proteomes" id="UP000886014">
    <property type="component" value="Unassembled WGS sequence"/>
</dbReference>
<dbReference type="EMBL" id="DRTV01000032">
    <property type="protein sequence ID" value="HHF57867.1"/>
    <property type="molecule type" value="Genomic_DNA"/>
</dbReference>
<protein>
    <submittedName>
        <fullName evidence="2">Thioesterase</fullName>
    </submittedName>
</protein>
<feature type="domain" description="Thioesterase" evidence="1">
    <location>
        <begin position="43"/>
        <end position="111"/>
    </location>
</feature>
<sequence length="130" mass="14659">MKKIKTHKLIKEEFSGKVTEFEEGVYAKVILRTREIMSADERGLVHGGFIFSLADYAAMVCVNKPTVVLKEACIKFKRPVKTGDVLEAYAEKVRQEGKYYTIDVKVKRGDTIIAEGKFIAVVPPKHVLDI</sequence>
<dbReference type="InterPro" id="IPR006683">
    <property type="entry name" value="Thioestr_dom"/>
</dbReference>
<accession>A0A7C5E790</accession>
<dbReference type="InterPro" id="IPR052723">
    <property type="entry name" value="Acyl-CoA_thioesterase_PaaI"/>
</dbReference>
<dbReference type="PANTHER" id="PTHR42856:SF1">
    <property type="entry name" value="ACYL-COENZYME A THIOESTERASE PAAI"/>
    <property type="match status" value="1"/>
</dbReference>
<dbReference type="CDD" id="cd03440">
    <property type="entry name" value="hot_dog"/>
    <property type="match status" value="1"/>
</dbReference>
<dbReference type="InterPro" id="IPR029069">
    <property type="entry name" value="HotDog_dom_sf"/>
</dbReference>
<dbReference type="Gene3D" id="3.10.129.10">
    <property type="entry name" value="Hotdog Thioesterase"/>
    <property type="match status" value="1"/>
</dbReference>
<dbReference type="PANTHER" id="PTHR42856">
    <property type="entry name" value="ACYL-COENZYME A THIOESTERASE PAAI"/>
    <property type="match status" value="1"/>
</dbReference>
<dbReference type="AlphaFoldDB" id="A0A7C5E790"/>
<reference evidence="2" key="1">
    <citation type="journal article" date="2020" name="mSystems">
        <title>Genome- and Community-Level Interaction Insights into Carbon Utilization and Element Cycling Functions of Hydrothermarchaeota in Hydrothermal Sediment.</title>
        <authorList>
            <person name="Zhou Z."/>
            <person name="Liu Y."/>
            <person name="Xu W."/>
            <person name="Pan J."/>
            <person name="Luo Z.H."/>
            <person name="Li M."/>
        </authorList>
    </citation>
    <scope>NUCLEOTIDE SEQUENCE [LARGE SCALE GENOMIC DNA]</scope>
    <source>
        <strain evidence="2">HyVt-94</strain>
    </source>
</reference>
<dbReference type="GO" id="GO:0016289">
    <property type="term" value="F:acyl-CoA hydrolase activity"/>
    <property type="evidence" value="ECO:0007669"/>
    <property type="project" value="TreeGrafter"/>
</dbReference>
<evidence type="ECO:0000259" key="1">
    <source>
        <dbReference type="Pfam" id="PF03061"/>
    </source>
</evidence>
<proteinExistence type="predicted"/>
<gene>
    <name evidence="2" type="ORF">ENL41_00400</name>
</gene>
<evidence type="ECO:0000313" key="2">
    <source>
        <dbReference type="EMBL" id="HHF57867.1"/>
    </source>
</evidence>
<dbReference type="SUPFAM" id="SSF54637">
    <property type="entry name" value="Thioesterase/thiol ester dehydrase-isomerase"/>
    <property type="match status" value="1"/>
</dbReference>
<organism evidence="2">
    <name type="scientific">candidate division WOR-3 bacterium</name>
    <dbReference type="NCBI Taxonomy" id="2052148"/>
    <lineage>
        <taxon>Bacteria</taxon>
        <taxon>Bacteria division WOR-3</taxon>
    </lineage>
</organism>
<dbReference type="Pfam" id="PF03061">
    <property type="entry name" value="4HBT"/>
    <property type="match status" value="1"/>
</dbReference>